<dbReference type="RefSeq" id="WP_228233349.1">
    <property type="nucleotide sequence ID" value="NZ_ARXL01000002.1"/>
</dbReference>
<feature type="chain" id="PRO_5040512460" evidence="1">
    <location>
        <begin position="25"/>
        <end position="104"/>
    </location>
</feature>
<sequence length="104" mass="11664">MNATKTTLLAALITFTGATTVAHADDVRPDEVVKLVNDGTIQSFDKLNQAALANHPDAKIEETELEDEYGRYIYQVELRDAQGQQWDVELDATNAEILREERDD</sequence>
<evidence type="ECO:0000259" key="2">
    <source>
        <dbReference type="Pfam" id="PF03413"/>
    </source>
</evidence>
<evidence type="ECO:0000313" key="4">
    <source>
        <dbReference type="Proteomes" id="UP001108027"/>
    </source>
</evidence>
<dbReference type="AlphaFoldDB" id="A0A9Q3ULK1"/>
<dbReference type="Proteomes" id="UP001108027">
    <property type="component" value="Unassembled WGS sequence"/>
</dbReference>
<name>A0A9Q3ULK1_9GAMM</name>
<proteinExistence type="predicted"/>
<dbReference type="InterPro" id="IPR025711">
    <property type="entry name" value="PepSY"/>
</dbReference>
<evidence type="ECO:0000256" key="1">
    <source>
        <dbReference type="SAM" id="SignalP"/>
    </source>
</evidence>
<reference evidence="3" key="1">
    <citation type="submission" date="2021-10" db="EMBL/GenBank/DDBJ databases">
        <title>The diversity and Nitrogen Metabolism of Culturable Nitrate-Utilizing Bacteria Within the Oxygen Minimum Zone of the Changjiang (Yangtze River)Estuary.</title>
        <authorList>
            <person name="Zhang D."/>
            <person name="Zheng J."/>
            <person name="Liu S."/>
            <person name="He W."/>
        </authorList>
    </citation>
    <scope>NUCLEOTIDE SEQUENCE</scope>
    <source>
        <strain evidence="3">FXH-223</strain>
    </source>
</reference>
<feature type="signal peptide" evidence="1">
    <location>
        <begin position="1"/>
        <end position="24"/>
    </location>
</feature>
<keyword evidence="1" id="KW-0732">Signal</keyword>
<comment type="caution">
    <text evidence="3">The sequence shown here is derived from an EMBL/GenBank/DDBJ whole genome shotgun (WGS) entry which is preliminary data.</text>
</comment>
<keyword evidence="4" id="KW-1185">Reference proteome</keyword>
<dbReference type="EMBL" id="JAJGNA010000004">
    <property type="protein sequence ID" value="MCC4308018.1"/>
    <property type="molecule type" value="Genomic_DNA"/>
</dbReference>
<gene>
    <name evidence="3" type="ORF">LL252_05490</name>
</gene>
<organism evidence="3 4">
    <name type="scientific">Alloalcanivorax marinus</name>
    <dbReference type="NCBI Taxonomy" id="1177169"/>
    <lineage>
        <taxon>Bacteria</taxon>
        <taxon>Pseudomonadati</taxon>
        <taxon>Pseudomonadota</taxon>
        <taxon>Gammaproteobacteria</taxon>
        <taxon>Oceanospirillales</taxon>
        <taxon>Alcanivoracaceae</taxon>
        <taxon>Alloalcanivorax</taxon>
    </lineage>
</organism>
<accession>A0A9Q3ULK1</accession>
<dbReference type="Pfam" id="PF03413">
    <property type="entry name" value="PepSY"/>
    <property type="match status" value="1"/>
</dbReference>
<evidence type="ECO:0000313" key="3">
    <source>
        <dbReference type="EMBL" id="MCC4308018.1"/>
    </source>
</evidence>
<protein>
    <submittedName>
        <fullName evidence="3">PepSY domain-containing protein</fullName>
    </submittedName>
</protein>
<dbReference type="Gene3D" id="3.10.450.40">
    <property type="match status" value="1"/>
</dbReference>
<feature type="domain" description="PepSY" evidence="2">
    <location>
        <begin position="43"/>
        <end position="101"/>
    </location>
</feature>